<name>A0A261UEJ2_9BORD</name>
<sequence>MTAFQRIAVLGSTGSIGESTLDVIARHPDRLAVHALSAHSRMEKLAEQARASGARVVVVPDAAARERFLQAWGSDAPLPQVRVGAQALADTAADPACDTVMAAIVGAAGLPSALAAARAGKRVLLANKEALVAAGSLFMGAVRDHGAELLPIDSEHNAIFQCLPHGERASAPTRPAAGVRRLILTASGGPFRQHDPELLHGITPAQACKHPNWSMGRKISVDSATMLNKGLEVIEAHWLFAMPQDRIEVLVHPQSVVHSMVEYEDGSVIAQLGQPDMRTPIAYALGFPDRLASGVGLLDLARLGRLDFEAPDLRRFPCLQLAFDALAAGQGACIALNAANEIAVDAFLRERLPYTRISAVIAETLEWHAGRPSVTLNHLDDVLAEDAAARAQAEQIQARSVPAGR</sequence>
<dbReference type="Proteomes" id="UP000215767">
    <property type="component" value="Unassembled WGS sequence"/>
</dbReference>
<dbReference type="InterPro" id="IPR026877">
    <property type="entry name" value="DXPR_C"/>
</dbReference>
<feature type="domain" description="1-deoxy-D-xylulose 5-phosphate reductoisomerase C-terminal" evidence="11">
    <location>
        <begin position="149"/>
        <end position="240"/>
    </location>
</feature>
<comment type="pathway">
    <text evidence="1 9">Isoprenoid biosynthesis; isopentenyl diphosphate biosynthesis via DXP pathway; isopentenyl diphosphate from 1-deoxy-D-xylulose 5-phosphate: step 1/6.</text>
</comment>
<dbReference type="Pfam" id="PF08436">
    <property type="entry name" value="DXP_redisom_C"/>
    <property type="match status" value="1"/>
</dbReference>
<dbReference type="OrthoDB" id="9806546at2"/>
<evidence type="ECO:0000256" key="2">
    <source>
        <dbReference type="ARBA" id="ARBA00006825"/>
    </source>
</evidence>
<evidence type="ECO:0000259" key="10">
    <source>
        <dbReference type="Pfam" id="PF02670"/>
    </source>
</evidence>
<dbReference type="NCBIfam" id="TIGR00243">
    <property type="entry name" value="Dxr"/>
    <property type="match status" value="1"/>
</dbReference>
<feature type="binding site" evidence="9">
    <location>
        <position position="216"/>
    </location>
    <ligand>
        <name>NADPH</name>
        <dbReference type="ChEBI" id="CHEBI:57783"/>
    </ligand>
</feature>
<comment type="caution">
    <text evidence="9">Lacks conserved residue(s) required for the propagation of feature annotation.</text>
</comment>
<evidence type="ECO:0000259" key="11">
    <source>
        <dbReference type="Pfam" id="PF08436"/>
    </source>
</evidence>
<feature type="domain" description="DXP reductoisomerase C-terminal" evidence="12">
    <location>
        <begin position="272"/>
        <end position="391"/>
    </location>
</feature>
<feature type="binding site" evidence="9">
    <location>
        <position position="232"/>
    </location>
    <ligand>
        <name>1-deoxy-D-xylulose 5-phosphate</name>
        <dbReference type="ChEBI" id="CHEBI:57792"/>
    </ligand>
</feature>
<keyword evidence="3 9" id="KW-0479">Metal-binding</keyword>
<feature type="binding site" evidence="9">
    <location>
        <position position="128"/>
    </location>
    <ligand>
        <name>1-deoxy-D-xylulose 5-phosphate</name>
        <dbReference type="ChEBI" id="CHEBI:57792"/>
    </ligand>
</feature>
<dbReference type="AlphaFoldDB" id="A0A261UEJ2"/>
<feature type="binding site" evidence="9">
    <location>
        <position position="129"/>
    </location>
    <ligand>
        <name>NADPH</name>
        <dbReference type="ChEBI" id="CHEBI:57783"/>
    </ligand>
</feature>
<comment type="cofactor">
    <cofactor evidence="9">
        <name>Mg(2+)</name>
        <dbReference type="ChEBI" id="CHEBI:18420"/>
    </cofactor>
    <cofactor evidence="9">
        <name>Mn(2+)</name>
        <dbReference type="ChEBI" id="CHEBI:29035"/>
    </cofactor>
</comment>
<feature type="domain" description="1-deoxy-D-xylulose 5-phosphate reductoisomerase N-terminal" evidence="10">
    <location>
        <begin position="7"/>
        <end position="135"/>
    </location>
</feature>
<dbReference type="GO" id="GO:0030145">
    <property type="term" value="F:manganese ion binding"/>
    <property type="evidence" value="ECO:0007669"/>
    <property type="project" value="TreeGrafter"/>
</dbReference>
<feature type="binding site" evidence="9">
    <location>
        <position position="187"/>
    </location>
    <ligand>
        <name>1-deoxy-D-xylulose 5-phosphate</name>
        <dbReference type="ChEBI" id="CHEBI:57792"/>
    </ligand>
</feature>
<feature type="binding site" evidence="9">
    <location>
        <position position="228"/>
    </location>
    <ligand>
        <name>1-deoxy-D-xylulose 5-phosphate</name>
        <dbReference type="ChEBI" id="CHEBI:57792"/>
    </ligand>
</feature>
<dbReference type="GO" id="GO:0016853">
    <property type="term" value="F:isomerase activity"/>
    <property type="evidence" value="ECO:0007669"/>
    <property type="project" value="UniProtKB-KW"/>
</dbReference>
<comment type="caution">
    <text evidence="13">The sequence shown here is derived from an EMBL/GenBank/DDBJ whole genome shotgun (WGS) entry which is preliminary data.</text>
</comment>
<feature type="binding site" evidence="9">
    <location>
        <position position="16"/>
    </location>
    <ligand>
        <name>NADPH</name>
        <dbReference type="ChEBI" id="CHEBI:57783"/>
    </ligand>
</feature>
<dbReference type="SUPFAM" id="SSF55347">
    <property type="entry name" value="Glyceraldehyde-3-phosphate dehydrogenase-like, C-terminal domain"/>
    <property type="match status" value="1"/>
</dbReference>
<feature type="binding site" evidence="9">
    <location>
        <position position="229"/>
    </location>
    <ligand>
        <name>1-deoxy-D-xylulose 5-phosphate</name>
        <dbReference type="ChEBI" id="CHEBI:57792"/>
    </ligand>
</feature>
<dbReference type="EC" id="1.1.1.267" evidence="9"/>
<keyword evidence="5 9" id="KW-0560">Oxidoreductase</keyword>
<feature type="binding site" evidence="9">
    <location>
        <position position="154"/>
    </location>
    <ligand>
        <name>1-deoxy-D-xylulose 5-phosphate</name>
        <dbReference type="ChEBI" id="CHEBI:57792"/>
    </ligand>
</feature>
<dbReference type="SUPFAM" id="SSF69055">
    <property type="entry name" value="1-deoxy-D-xylulose-5-phosphate reductoisomerase, C-terminal domain"/>
    <property type="match status" value="1"/>
</dbReference>
<feature type="binding site" evidence="9">
    <location>
        <position position="153"/>
    </location>
    <ligand>
        <name>Mn(2+)</name>
        <dbReference type="ChEBI" id="CHEBI:29035"/>
    </ligand>
</feature>
<feature type="binding site" evidence="9">
    <location>
        <position position="232"/>
    </location>
    <ligand>
        <name>Mn(2+)</name>
        <dbReference type="ChEBI" id="CHEBI:29035"/>
    </ligand>
</feature>
<evidence type="ECO:0000256" key="6">
    <source>
        <dbReference type="ARBA" id="ARBA00023211"/>
    </source>
</evidence>
<keyword evidence="14" id="KW-1185">Reference proteome</keyword>
<comment type="similarity">
    <text evidence="2 9">Belongs to the DXR family.</text>
</comment>
<evidence type="ECO:0000256" key="4">
    <source>
        <dbReference type="ARBA" id="ARBA00022857"/>
    </source>
</evidence>
<dbReference type="InterPro" id="IPR013512">
    <property type="entry name" value="DXP_reductoisomerase_N"/>
</dbReference>
<dbReference type="UniPathway" id="UPA00056">
    <property type="reaction ID" value="UER00092"/>
</dbReference>
<evidence type="ECO:0000259" key="12">
    <source>
        <dbReference type="Pfam" id="PF13288"/>
    </source>
</evidence>
<keyword evidence="9" id="KW-0460">Magnesium</keyword>
<dbReference type="GO" id="GO:0030604">
    <property type="term" value="F:1-deoxy-D-xylulose-5-phosphate reductoisomerase activity"/>
    <property type="evidence" value="ECO:0007669"/>
    <property type="project" value="UniProtKB-UniRule"/>
</dbReference>
<feature type="binding site" evidence="9">
    <location>
        <position position="127"/>
    </location>
    <ligand>
        <name>NADPH</name>
        <dbReference type="ChEBI" id="CHEBI:57783"/>
    </ligand>
</feature>
<dbReference type="InterPro" id="IPR013644">
    <property type="entry name" value="DXP_reductoisomerase_C"/>
</dbReference>
<proteinExistence type="inferred from homology"/>
<dbReference type="Gene3D" id="3.40.50.720">
    <property type="entry name" value="NAD(P)-binding Rossmann-like Domain"/>
    <property type="match status" value="1"/>
</dbReference>
<dbReference type="InterPro" id="IPR003821">
    <property type="entry name" value="DXP_reductoisomerase"/>
</dbReference>
<keyword evidence="7 9" id="KW-0414">Isoprene biosynthesis</keyword>
<dbReference type="Pfam" id="PF13288">
    <property type="entry name" value="DXPR_C"/>
    <property type="match status" value="1"/>
</dbReference>
<evidence type="ECO:0000256" key="1">
    <source>
        <dbReference type="ARBA" id="ARBA00005094"/>
    </source>
</evidence>
<dbReference type="HAMAP" id="MF_00183">
    <property type="entry name" value="DXP_reductoisom"/>
    <property type="match status" value="1"/>
</dbReference>
<evidence type="ECO:0000313" key="14">
    <source>
        <dbReference type="Proteomes" id="UP000215767"/>
    </source>
</evidence>
<dbReference type="Pfam" id="PF02670">
    <property type="entry name" value="DXP_reductoisom"/>
    <property type="match status" value="1"/>
</dbReference>
<keyword evidence="13" id="KW-0413">Isomerase</keyword>
<dbReference type="PIRSF" id="PIRSF006205">
    <property type="entry name" value="Dxp_reductismrs"/>
    <property type="match status" value="1"/>
</dbReference>
<evidence type="ECO:0000256" key="8">
    <source>
        <dbReference type="ARBA" id="ARBA00048543"/>
    </source>
</evidence>
<dbReference type="RefSeq" id="WP_094841762.1">
    <property type="nucleotide sequence ID" value="NZ_NEVS01000004.1"/>
</dbReference>
<keyword evidence="4 9" id="KW-0521">NADP</keyword>
<feature type="binding site" evidence="9">
    <location>
        <position position="14"/>
    </location>
    <ligand>
        <name>NADPH</name>
        <dbReference type="ChEBI" id="CHEBI:57783"/>
    </ligand>
</feature>
<dbReference type="SUPFAM" id="SSF51735">
    <property type="entry name" value="NAD(P)-binding Rossmann-fold domains"/>
    <property type="match status" value="1"/>
</dbReference>
<evidence type="ECO:0000256" key="5">
    <source>
        <dbReference type="ARBA" id="ARBA00023002"/>
    </source>
</evidence>
<dbReference type="PANTHER" id="PTHR30525:SF0">
    <property type="entry name" value="1-DEOXY-D-XYLULOSE 5-PHOSPHATE REDUCTOISOMERASE, CHLOROPLASTIC"/>
    <property type="match status" value="1"/>
</dbReference>
<dbReference type="InterPro" id="IPR036291">
    <property type="entry name" value="NAD(P)-bd_dom_sf"/>
</dbReference>
<feature type="binding site" evidence="9">
    <location>
        <position position="13"/>
    </location>
    <ligand>
        <name>NADPH</name>
        <dbReference type="ChEBI" id="CHEBI:57783"/>
    </ligand>
</feature>
<feature type="binding site" evidence="9">
    <location>
        <position position="210"/>
    </location>
    <ligand>
        <name>1-deoxy-D-xylulose 5-phosphate</name>
        <dbReference type="ChEBI" id="CHEBI:57792"/>
    </ligand>
</feature>
<keyword evidence="6 9" id="KW-0464">Manganese</keyword>
<feature type="binding site" evidence="9">
    <location>
        <position position="15"/>
    </location>
    <ligand>
        <name>NADPH</name>
        <dbReference type="ChEBI" id="CHEBI:57783"/>
    </ligand>
</feature>
<feature type="binding site" evidence="9">
    <location>
        <position position="155"/>
    </location>
    <ligand>
        <name>1-deoxy-D-xylulose 5-phosphate</name>
        <dbReference type="ChEBI" id="CHEBI:57792"/>
    </ligand>
</feature>
<dbReference type="InterPro" id="IPR036169">
    <property type="entry name" value="DXPR_C_sf"/>
</dbReference>
<organism evidence="13 14">
    <name type="scientific">Bordetella genomosp. 11</name>
    <dbReference type="NCBI Taxonomy" id="1416808"/>
    <lineage>
        <taxon>Bacteria</taxon>
        <taxon>Pseudomonadati</taxon>
        <taxon>Pseudomonadota</taxon>
        <taxon>Betaproteobacteria</taxon>
        <taxon>Burkholderiales</taxon>
        <taxon>Alcaligenaceae</taxon>
        <taxon>Bordetella</taxon>
    </lineage>
</organism>
<feature type="binding site" evidence="9">
    <location>
        <position position="155"/>
    </location>
    <ligand>
        <name>Mn(2+)</name>
        <dbReference type="ChEBI" id="CHEBI:29035"/>
    </ligand>
</feature>
<reference evidence="14" key="1">
    <citation type="submission" date="2017-05" db="EMBL/GenBank/DDBJ databases">
        <title>Complete and WGS of Bordetella genogroups.</title>
        <authorList>
            <person name="Spilker T."/>
            <person name="Lipuma J."/>
        </authorList>
    </citation>
    <scope>NUCLEOTIDE SEQUENCE [LARGE SCALE GENOMIC DNA]</scope>
    <source>
        <strain evidence="14">AU8856</strain>
    </source>
</reference>
<dbReference type="FunFam" id="3.40.50.720:FF:000045">
    <property type="entry name" value="1-deoxy-D-xylulose 5-phosphate reductoisomerase"/>
    <property type="match status" value="1"/>
</dbReference>
<evidence type="ECO:0000256" key="3">
    <source>
        <dbReference type="ARBA" id="ARBA00022723"/>
    </source>
</evidence>
<dbReference type="Gene3D" id="1.10.1740.10">
    <property type="match status" value="1"/>
</dbReference>
<comment type="function">
    <text evidence="9">Catalyzes the NADPH-dependent rearrangement and reduction of 1-deoxy-D-xylulose-5-phosphate (DXP) to 2-C-methyl-D-erythritol 4-phosphate (MEP).</text>
</comment>
<dbReference type="GO" id="GO:0070402">
    <property type="term" value="F:NADPH binding"/>
    <property type="evidence" value="ECO:0007669"/>
    <property type="project" value="InterPro"/>
</dbReference>
<evidence type="ECO:0000313" key="13">
    <source>
        <dbReference type="EMBL" id="OZI60349.1"/>
    </source>
</evidence>
<gene>
    <name evidence="9" type="primary">dxr</name>
    <name evidence="13" type="ORF">CAL28_13000</name>
</gene>
<comment type="catalytic activity">
    <reaction evidence="8">
        <text>2-C-methyl-D-erythritol 4-phosphate + NADP(+) = 1-deoxy-D-xylulose 5-phosphate + NADPH + H(+)</text>
        <dbReference type="Rhea" id="RHEA:13717"/>
        <dbReference type="ChEBI" id="CHEBI:15378"/>
        <dbReference type="ChEBI" id="CHEBI:57783"/>
        <dbReference type="ChEBI" id="CHEBI:57792"/>
        <dbReference type="ChEBI" id="CHEBI:58262"/>
        <dbReference type="ChEBI" id="CHEBI:58349"/>
        <dbReference type="EC" id="1.1.1.267"/>
    </reaction>
    <physiologicalReaction direction="right-to-left" evidence="8">
        <dbReference type="Rhea" id="RHEA:13719"/>
    </physiologicalReaction>
</comment>
<dbReference type="GO" id="GO:0051484">
    <property type="term" value="P:isopentenyl diphosphate biosynthetic process, methylerythritol 4-phosphate pathway involved in terpenoid biosynthetic process"/>
    <property type="evidence" value="ECO:0007669"/>
    <property type="project" value="UniProtKB-ARBA"/>
</dbReference>
<evidence type="ECO:0000256" key="7">
    <source>
        <dbReference type="ARBA" id="ARBA00023229"/>
    </source>
</evidence>
<dbReference type="PANTHER" id="PTHR30525">
    <property type="entry name" value="1-DEOXY-D-XYLULOSE 5-PHOSPHATE REDUCTOISOMERASE"/>
    <property type="match status" value="1"/>
</dbReference>
<evidence type="ECO:0000256" key="9">
    <source>
        <dbReference type="HAMAP-Rule" id="MF_00183"/>
    </source>
</evidence>
<feature type="binding site" evidence="9">
    <location>
        <position position="223"/>
    </location>
    <ligand>
        <name>1-deoxy-D-xylulose 5-phosphate</name>
        <dbReference type="ChEBI" id="CHEBI:57792"/>
    </ligand>
</feature>
<dbReference type="EMBL" id="NEVS01000004">
    <property type="protein sequence ID" value="OZI60349.1"/>
    <property type="molecule type" value="Genomic_DNA"/>
</dbReference>
<accession>A0A261UEJ2</accession>
<dbReference type="NCBIfam" id="NF009114">
    <property type="entry name" value="PRK12464.1"/>
    <property type="match status" value="1"/>
</dbReference>
<protein>
    <recommendedName>
        <fullName evidence="9">1-deoxy-D-xylulose 5-phosphate reductoisomerase</fullName>
        <shortName evidence="9">DXP reductoisomerase</shortName>
        <ecNumber evidence="9">1.1.1.267</ecNumber>
    </recommendedName>
    <alternativeName>
        <fullName evidence="9">1-deoxyxylulose-5-phosphate reductoisomerase</fullName>
    </alternativeName>
    <alternativeName>
        <fullName evidence="9">2-C-methyl-D-erythritol 4-phosphate synthase</fullName>
    </alternativeName>
</protein>